<comment type="caution">
    <text evidence="18">The sequence shown here is derived from an EMBL/GenBank/DDBJ whole genome shotgun (WGS) entry which is preliminary data.</text>
</comment>
<dbReference type="InterPro" id="IPR036942">
    <property type="entry name" value="Beta-barrel_TonB_sf"/>
</dbReference>
<accession>A0A547PEW5</accession>
<dbReference type="AlphaFoldDB" id="A0A547PEW5"/>
<comment type="subcellular location">
    <subcellularLocation>
        <location evidence="1 14">Cell outer membrane</location>
        <topology evidence="1 14">Multi-pass membrane protein</topology>
    </subcellularLocation>
</comment>
<dbReference type="GO" id="GO:0038023">
    <property type="term" value="F:signaling receptor activity"/>
    <property type="evidence" value="ECO:0007669"/>
    <property type="project" value="InterPro"/>
</dbReference>
<keyword evidence="8" id="KW-0408">Iron</keyword>
<dbReference type="GO" id="GO:0009279">
    <property type="term" value="C:cell outer membrane"/>
    <property type="evidence" value="ECO:0007669"/>
    <property type="project" value="UniProtKB-SubCell"/>
</dbReference>
<dbReference type="GO" id="GO:0015891">
    <property type="term" value="P:siderophore transport"/>
    <property type="evidence" value="ECO:0007669"/>
    <property type="project" value="InterPro"/>
</dbReference>
<name>A0A547PEW5_9SPHN</name>
<evidence type="ECO:0000259" key="16">
    <source>
        <dbReference type="Pfam" id="PF00593"/>
    </source>
</evidence>
<feature type="domain" description="TonB-dependent receptor-like beta-barrel" evidence="16">
    <location>
        <begin position="223"/>
        <end position="678"/>
    </location>
</feature>
<feature type="domain" description="TonB-dependent receptor plug" evidence="17">
    <location>
        <begin position="60"/>
        <end position="156"/>
    </location>
</feature>
<evidence type="ECO:0000256" key="8">
    <source>
        <dbReference type="ARBA" id="ARBA00023004"/>
    </source>
</evidence>
<evidence type="ECO:0000256" key="9">
    <source>
        <dbReference type="ARBA" id="ARBA00023065"/>
    </source>
</evidence>
<dbReference type="Gene3D" id="2.40.170.20">
    <property type="entry name" value="TonB-dependent receptor, beta-barrel domain"/>
    <property type="match status" value="1"/>
</dbReference>
<proteinExistence type="inferred from homology"/>
<protein>
    <submittedName>
        <fullName evidence="18">TonB-dependent siderophore receptor</fullName>
    </submittedName>
</protein>
<dbReference type="InterPro" id="IPR012910">
    <property type="entry name" value="Plug_dom"/>
</dbReference>
<evidence type="ECO:0000256" key="10">
    <source>
        <dbReference type="ARBA" id="ARBA00023077"/>
    </source>
</evidence>
<dbReference type="OrthoDB" id="9760333at2"/>
<dbReference type="Proteomes" id="UP000316343">
    <property type="component" value="Unassembled WGS sequence"/>
</dbReference>
<keyword evidence="10 15" id="KW-0798">TonB box</keyword>
<evidence type="ECO:0000256" key="3">
    <source>
        <dbReference type="ARBA" id="ARBA00022448"/>
    </source>
</evidence>
<keyword evidence="9" id="KW-0406">Ion transport</keyword>
<evidence type="ECO:0000256" key="5">
    <source>
        <dbReference type="ARBA" id="ARBA00022496"/>
    </source>
</evidence>
<dbReference type="InterPro" id="IPR010105">
    <property type="entry name" value="TonB_sidphr_rcpt"/>
</dbReference>
<keyword evidence="6 14" id="KW-0812">Transmembrane</keyword>
<keyword evidence="12 18" id="KW-0675">Receptor</keyword>
<evidence type="ECO:0000313" key="19">
    <source>
        <dbReference type="Proteomes" id="UP000316343"/>
    </source>
</evidence>
<dbReference type="PANTHER" id="PTHR32552:SF68">
    <property type="entry name" value="FERRICHROME OUTER MEMBRANE TRANSPORTER_PHAGE RECEPTOR"/>
    <property type="match status" value="1"/>
</dbReference>
<dbReference type="Gene3D" id="2.170.130.10">
    <property type="entry name" value="TonB-dependent receptor, plug domain"/>
    <property type="match status" value="1"/>
</dbReference>
<evidence type="ECO:0000256" key="11">
    <source>
        <dbReference type="ARBA" id="ARBA00023136"/>
    </source>
</evidence>
<gene>
    <name evidence="18" type="ORF">FGU71_02590</name>
</gene>
<keyword evidence="19" id="KW-1185">Reference proteome</keyword>
<keyword evidence="7" id="KW-0732">Signal</keyword>
<evidence type="ECO:0000256" key="14">
    <source>
        <dbReference type="PROSITE-ProRule" id="PRU01360"/>
    </source>
</evidence>
<keyword evidence="5" id="KW-0410">Iron transport</keyword>
<evidence type="ECO:0000256" key="13">
    <source>
        <dbReference type="ARBA" id="ARBA00023237"/>
    </source>
</evidence>
<dbReference type="CDD" id="cd01347">
    <property type="entry name" value="ligand_gated_channel"/>
    <property type="match status" value="1"/>
</dbReference>
<evidence type="ECO:0000256" key="6">
    <source>
        <dbReference type="ARBA" id="ARBA00022692"/>
    </source>
</evidence>
<dbReference type="PANTHER" id="PTHR32552">
    <property type="entry name" value="FERRICHROME IRON RECEPTOR-RELATED"/>
    <property type="match status" value="1"/>
</dbReference>
<dbReference type="GO" id="GO:0015344">
    <property type="term" value="F:siderophore uptake transmembrane transporter activity"/>
    <property type="evidence" value="ECO:0007669"/>
    <property type="project" value="TreeGrafter"/>
</dbReference>
<dbReference type="NCBIfam" id="TIGR01783">
    <property type="entry name" value="TonB-siderophor"/>
    <property type="match status" value="1"/>
</dbReference>
<sequence>MLGGAIFAFPALAESTPENTGSGAAEAGSEVVDYGDREITVRGDVLYSDQLNSVKTPTPIIDVPQSVTITTQEDILQRGFTSIGQIVDYTPGVSNSQGEGHRDAIVFRGVRSTADFFIDGIRDDVQYYRGLYNLEQVEILRGPNALLFGRGGTGGIVNRVTKKGVLGETFGNGQIAIDTFGEFSVQGDLNLAASEAVALRVNASYESLNNHRDFYDGERIGFNPTARIELDQGTVLDLSYEYANHDRFIDRGVPTGTDGRPVEAFENIVFGDPDQNFATLEAHLFRANLQHEFSSEVKGVFSAFYGDYDKVYANQYASDYDQANTPDVVTLDGYIDNTQRQNLLLSANLVGEFATGAVEHTLLFGAEYISTSSDQDRFNSFWSTTQDDNEVFAITRPLNLARGVGINALGQTTTNDFTADLNDFTQVEIDVLSIYIQDEIKLTDWLNLVVGGRFDSFDIEVLNVPAGELRTRRDEEFSPRGGLILKPAENVSIYASYSQSFLPRSGEQFDNINGDNDALEPDTFTNLEAGLKWDFAQGLSLTTAIFEIEQSSPQPSDNDPETLDVIDSRVQGFELQLQGEITNGWSISAGYSFLDGEQVNRTGPTGLRPRELPENMFSIWNNIEVTDRLGVGFGLTHQDESFIDNSNTAVLPAYTRIDAAAYYDISDRFRVQVNIENVTDTLYFPNSHAAHQASVGAPLNARFALTGRF</sequence>
<dbReference type="PROSITE" id="PS52016">
    <property type="entry name" value="TONB_DEPENDENT_REC_3"/>
    <property type="match status" value="1"/>
</dbReference>
<evidence type="ECO:0000259" key="17">
    <source>
        <dbReference type="Pfam" id="PF07715"/>
    </source>
</evidence>
<keyword evidence="3 14" id="KW-0813">Transport</keyword>
<evidence type="ECO:0000256" key="4">
    <source>
        <dbReference type="ARBA" id="ARBA00022452"/>
    </source>
</evidence>
<evidence type="ECO:0000256" key="7">
    <source>
        <dbReference type="ARBA" id="ARBA00022729"/>
    </source>
</evidence>
<evidence type="ECO:0000256" key="15">
    <source>
        <dbReference type="RuleBase" id="RU003357"/>
    </source>
</evidence>
<dbReference type="Pfam" id="PF07715">
    <property type="entry name" value="Plug"/>
    <property type="match status" value="1"/>
</dbReference>
<keyword evidence="4 14" id="KW-1134">Transmembrane beta strand</keyword>
<reference evidence="18 19" key="1">
    <citation type="submission" date="2019-06" db="EMBL/GenBank/DDBJ databases">
        <title>Erythrobacter insulae sp. nov., isolated from a tidal flat.</title>
        <authorList>
            <person name="Yoon J.-H."/>
        </authorList>
    </citation>
    <scope>NUCLEOTIDE SEQUENCE [LARGE SCALE GENOMIC DNA]</scope>
    <source>
        <strain evidence="18 19">JBTF-M21</strain>
    </source>
</reference>
<organism evidence="18 19">
    <name type="scientific">Erythrobacter insulae</name>
    <dbReference type="NCBI Taxonomy" id="2584124"/>
    <lineage>
        <taxon>Bacteria</taxon>
        <taxon>Pseudomonadati</taxon>
        <taxon>Pseudomonadota</taxon>
        <taxon>Alphaproteobacteria</taxon>
        <taxon>Sphingomonadales</taxon>
        <taxon>Erythrobacteraceae</taxon>
        <taxon>Erythrobacter/Porphyrobacter group</taxon>
        <taxon>Erythrobacter</taxon>
    </lineage>
</organism>
<evidence type="ECO:0000256" key="1">
    <source>
        <dbReference type="ARBA" id="ARBA00004571"/>
    </source>
</evidence>
<comment type="similarity">
    <text evidence="2 14 15">Belongs to the TonB-dependent receptor family.</text>
</comment>
<evidence type="ECO:0000256" key="2">
    <source>
        <dbReference type="ARBA" id="ARBA00009810"/>
    </source>
</evidence>
<dbReference type="SUPFAM" id="SSF56935">
    <property type="entry name" value="Porins"/>
    <property type="match status" value="1"/>
</dbReference>
<keyword evidence="11 14" id="KW-0472">Membrane</keyword>
<dbReference type="EMBL" id="VHJK01000001">
    <property type="protein sequence ID" value="TRD12669.1"/>
    <property type="molecule type" value="Genomic_DNA"/>
</dbReference>
<dbReference type="Pfam" id="PF00593">
    <property type="entry name" value="TonB_dep_Rec_b-barrel"/>
    <property type="match status" value="1"/>
</dbReference>
<dbReference type="InterPro" id="IPR037066">
    <property type="entry name" value="Plug_dom_sf"/>
</dbReference>
<dbReference type="InterPro" id="IPR039426">
    <property type="entry name" value="TonB-dep_rcpt-like"/>
</dbReference>
<evidence type="ECO:0000256" key="12">
    <source>
        <dbReference type="ARBA" id="ARBA00023170"/>
    </source>
</evidence>
<dbReference type="InterPro" id="IPR000531">
    <property type="entry name" value="Beta-barrel_TonB"/>
</dbReference>
<keyword evidence="13 14" id="KW-0998">Cell outer membrane</keyword>
<evidence type="ECO:0000313" key="18">
    <source>
        <dbReference type="EMBL" id="TRD12669.1"/>
    </source>
</evidence>